<keyword evidence="8" id="KW-0472">Membrane</keyword>
<evidence type="ECO:0000256" key="9">
    <source>
        <dbReference type="ARBA" id="ARBA00025772"/>
    </source>
</evidence>
<reference evidence="12 13" key="1">
    <citation type="submission" date="2023-06" db="EMBL/GenBank/DDBJ databases">
        <title>Alkalimonas sp., MEB004 an alkaliphilic bacterium isolated from Lonar Lake, India.</title>
        <authorList>
            <person name="Joshi A."/>
            <person name="Thite S."/>
        </authorList>
    </citation>
    <scope>NUCLEOTIDE SEQUENCE [LARGE SCALE GENOMIC DNA]</scope>
    <source>
        <strain evidence="12 13">MEB004</strain>
    </source>
</reference>
<dbReference type="InterPro" id="IPR022346">
    <property type="entry name" value="T2SS_GspH"/>
</dbReference>
<keyword evidence="13" id="KW-1185">Reference proteome</keyword>
<dbReference type="Gene3D" id="3.55.40.10">
    <property type="entry name" value="minor pseudopilin epsh domain"/>
    <property type="match status" value="1"/>
</dbReference>
<keyword evidence="7" id="KW-1133">Transmembrane helix</keyword>
<evidence type="ECO:0000313" key="12">
    <source>
        <dbReference type="EMBL" id="MEE2024645.1"/>
    </source>
</evidence>
<evidence type="ECO:0000256" key="10">
    <source>
        <dbReference type="ARBA" id="ARBA00030775"/>
    </source>
</evidence>
<keyword evidence="6" id="KW-0812">Transmembrane</keyword>
<proteinExistence type="inferred from homology"/>
<evidence type="ECO:0000256" key="4">
    <source>
        <dbReference type="ARBA" id="ARBA00022481"/>
    </source>
</evidence>
<name>A0ABU7JG62_9GAMM</name>
<gene>
    <name evidence="12" type="ORF">QWF21_10340</name>
</gene>
<comment type="caution">
    <text evidence="12">The sequence shown here is derived from an EMBL/GenBank/DDBJ whole genome shotgun (WGS) entry which is preliminary data.</text>
</comment>
<dbReference type="RefSeq" id="WP_330087972.1">
    <property type="nucleotide sequence ID" value="NZ_JAUGZK010000006.1"/>
</dbReference>
<keyword evidence="5" id="KW-0997">Cell inner membrane</keyword>
<dbReference type="SUPFAM" id="SSF54523">
    <property type="entry name" value="Pili subunits"/>
    <property type="match status" value="1"/>
</dbReference>
<evidence type="ECO:0000256" key="2">
    <source>
        <dbReference type="ARBA" id="ARBA00021549"/>
    </source>
</evidence>
<comment type="subcellular location">
    <subcellularLocation>
        <location evidence="1">Cell inner membrane</location>
        <topology evidence="1">Single-pass membrane protein</topology>
    </subcellularLocation>
</comment>
<evidence type="ECO:0000256" key="8">
    <source>
        <dbReference type="ARBA" id="ARBA00023136"/>
    </source>
</evidence>
<evidence type="ECO:0000256" key="3">
    <source>
        <dbReference type="ARBA" id="ARBA00022475"/>
    </source>
</evidence>
<evidence type="ECO:0000256" key="7">
    <source>
        <dbReference type="ARBA" id="ARBA00022989"/>
    </source>
</evidence>
<evidence type="ECO:0000259" key="11">
    <source>
        <dbReference type="Pfam" id="PF12019"/>
    </source>
</evidence>
<evidence type="ECO:0000256" key="5">
    <source>
        <dbReference type="ARBA" id="ARBA00022519"/>
    </source>
</evidence>
<protein>
    <recommendedName>
        <fullName evidence="2">Type II secretion system protein H</fullName>
    </recommendedName>
    <alternativeName>
        <fullName evidence="10">General secretion pathway protein H</fullName>
    </alternativeName>
</protein>
<feature type="domain" description="General secretion pathway GspH" evidence="11">
    <location>
        <begin position="44"/>
        <end position="150"/>
    </location>
</feature>
<dbReference type="Pfam" id="PF12019">
    <property type="entry name" value="GspH"/>
    <property type="match status" value="1"/>
</dbReference>
<dbReference type="Proteomes" id="UP001339167">
    <property type="component" value="Unassembled WGS sequence"/>
</dbReference>
<comment type="similarity">
    <text evidence="9">Belongs to the GSP H family.</text>
</comment>
<evidence type="ECO:0000256" key="6">
    <source>
        <dbReference type="ARBA" id="ARBA00022692"/>
    </source>
</evidence>
<dbReference type="EMBL" id="JAUGZK010000006">
    <property type="protein sequence ID" value="MEE2024645.1"/>
    <property type="molecule type" value="Genomic_DNA"/>
</dbReference>
<keyword evidence="3" id="KW-1003">Cell membrane</keyword>
<evidence type="ECO:0000256" key="1">
    <source>
        <dbReference type="ARBA" id="ARBA00004377"/>
    </source>
</evidence>
<keyword evidence="4" id="KW-0488">Methylation</keyword>
<organism evidence="12 13">
    <name type="scientific">Alkalimonas mucilaginosa</name>
    <dbReference type="NCBI Taxonomy" id="3057676"/>
    <lineage>
        <taxon>Bacteria</taxon>
        <taxon>Pseudomonadati</taxon>
        <taxon>Pseudomonadota</taxon>
        <taxon>Gammaproteobacteria</taxon>
        <taxon>Alkalimonas</taxon>
    </lineage>
</organism>
<accession>A0ABU7JG62</accession>
<evidence type="ECO:0000313" key="13">
    <source>
        <dbReference type="Proteomes" id="UP001339167"/>
    </source>
</evidence>
<dbReference type="InterPro" id="IPR045584">
    <property type="entry name" value="Pilin-like"/>
</dbReference>
<sequence length="165" mass="18911">MKRNGWTLIEMMTVLLVIITFSTVGLPSWQNFISKQRAQSYMKQLSQQLTYARMLASGQATSVRVCPGVGTECDSNWSQQPLQISQWQHNSWQPVKELPKVHPAHHLSYHRTQLSFRRDGSLGPLENGSFRYCPEAGMNWHYTLTINQAGRSRLQYQDEPCPDGT</sequence>